<evidence type="ECO:0000256" key="5">
    <source>
        <dbReference type="ARBA" id="ARBA00023163"/>
    </source>
</evidence>
<evidence type="ECO:0000259" key="7">
    <source>
        <dbReference type="Pfam" id="PF08281"/>
    </source>
</evidence>
<proteinExistence type="inferred from homology"/>
<dbReference type="Proteomes" id="UP000055060">
    <property type="component" value="Unassembled WGS sequence"/>
</dbReference>
<feature type="domain" description="RNA polymerase sigma factor 70 region 4 type 2" evidence="7">
    <location>
        <begin position="130"/>
        <end position="181"/>
    </location>
</feature>
<keyword evidence="5" id="KW-0804">Transcription</keyword>
<dbReference type="CDD" id="cd06171">
    <property type="entry name" value="Sigma70_r4"/>
    <property type="match status" value="1"/>
</dbReference>
<dbReference type="InterPro" id="IPR039425">
    <property type="entry name" value="RNA_pol_sigma-70-like"/>
</dbReference>
<dbReference type="SUPFAM" id="SSF88946">
    <property type="entry name" value="Sigma2 domain of RNA polymerase sigma factors"/>
    <property type="match status" value="1"/>
</dbReference>
<feature type="domain" description="RNA polymerase sigma-70 region 2" evidence="6">
    <location>
        <begin position="21"/>
        <end position="88"/>
    </location>
</feature>
<dbReference type="STRING" id="360412.LARV_03290"/>
<dbReference type="Pfam" id="PF08281">
    <property type="entry name" value="Sigma70_r4_2"/>
    <property type="match status" value="1"/>
</dbReference>
<reference evidence="8" key="1">
    <citation type="submission" date="2015-07" db="EMBL/GenBank/DDBJ databases">
        <title>Draft Genome Sequences of Anaerolinea thermolimosa IMO-1, Bellilinea caldifistulae GOMI-1, Leptolinea tardivitalis YMTK-2, Levilinea saccharolytica KIBI-1,Longilinea arvoryzae KOME-1, Previously Described as Members of the Anaerolineaceae (Chloroflexi).</title>
        <authorList>
            <person name="Sekiguchi Y."/>
            <person name="Ohashi A."/>
            <person name="Matsuura N."/>
            <person name="Tourlousse M.D."/>
        </authorList>
    </citation>
    <scope>NUCLEOTIDE SEQUENCE [LARGE SCALE GENOMIC DNA]</scope>
    <source>
        <strain evidence="8">KOME-1</strain>
    </source>
</reference>
<dbReference type="AlphaFoldDB" id="A0A0S7BIC3"/>
<dbReference type="EMBL" id="DF967972">
    <property type="protein sequence ID" value="GAP15501.1"/>
    <property type="molecule type" value="Genomic_DNA"/>
</dbReference>
<dbReference type="NCBIfam" id="TIGR02937">
    <property type="entry name" value="sigma70-ECF"/>
    <property type="match status" value="1"/>
</dbReference>
<evidence type="ECO:0000256" key="1">
    <source>
        <dbReference type="ARBA" id="ARBA00010641"/>
    </source>
</evidence>
<gene>
    <name evidence="8" type="ORF">LARV_03290</name>
</gene>
<dbReference type="Pfam" id="PF04542">
    <property type="entry name" value="Sigma70_r2"/>
    <property type="match status" value="1"/>
</dbReference>
<evidence type="ECO:0000256" key="4">
    <source>
        <dbReference type="ARBA" id="ARBA00023125"/>
    </source>
</evidence>
<evidence type="ECO:0000313" key="9">
    <source>
        <dbReference type="Proteomes" id="UP000055060"/>
    </source>
</evidence>
<dbReference type="InterPro" id="IPR013249">
    <property type="entry name" value="RNA_pol_sigma70_r4_t2"/>
</dbReference>
<dbReference type="GO" id="GO:0016987">
    <property type="term" value="F:sigma factor activity"/>
    <property type="evidence" value="ECO:0007669"/>
    <property type="project" value="UniProtKB-KW"/>
</dbReference>
<organism evidence="8">
    <name type="scientific">Longilinea arvoryzae</name>
    <dbReference type="NCBI Taxonomy" id="360412"/>
    <lineage>
        <taxon>Bacteria</taxon>
        <taxon>Bacillati</taxon>
        <taxon>Chloroflexota</taxon>
        <taxon>Anaerolineae</taxon>
        <taxon>Anaerolineales</taxon>
        <taxon>Anaerolineaceae</taxon>
        <taxon>Longilinea</taxon>
    </lineage>
</organism>
<dbReference type="PANTHER" id="PTHR43133:SF8">
    <property type="entry name" value="RNA POLYMERASE SIGMA FACTOR HI_1459-RELATED"/>
    <property type="match status" value="1"/>
</dbReference>
<dbReference type="InterPro" id="IPR013325">
    <property type="entry name" value="RNA_pol_sigma_r2"/>
</dbReference>
<evidence type="ECO:0000256" key="3">
    <source>
        <dbReference type="ARBA" id="ARBA00023082"/>
    </source>
</evidence>
<dbReference type="Gene3D" id="1.10.1740.10">
    <property type="match status" value="1"/>
</dbReference>
<evidence type="ECO:0000259" key="6">
    <source>
        <dbReference type="Pfam" id="PF04542"/>
    </source>
</evidence>
<comment type="similarity">
    <text evidence="1">Belongs to the sigma-70 factor family. ECF subfamily.</text>
</comment>
<dbReference type="GO" id="GO:0003677">
    <property type="term" value="F:DNA binding"/>
    <property type="evidence" value="ECO:0007669"/>
    <property type="project" value="UniProtKB-KW"/>
</dbReference>
<keyword evidence="4" id="KW-0238">DNA-binding</keyword>
<name>A0A0S7BIC3_9CHLR</name>
<dbReference type="InterPro" id="IPR007627">
    <property type="entry name" value="RNA_pol_sigma70_r2"/>
</dbReference>
<dbReference type="OrthoDB" id="9784984at2"/>
<dbReference type="SUPFAM" id="SSF88659">
    <property type="entry name" value="Sigma3 and sigma4 domains of RNA polymerase sigma factors"/>
    <property type="match status" value="1"/>
</dbReference>
<keyword evidence="9" id="KW-1185">Reference proteome</keyword>
<sequence length="204" mass="23428">MDEVALIRDAQHGDLNSFNRLVLAYQELAYNLALRMLNDEASAEDATQLAFISAYRHMNTFRGGSFKAWVMRMVTNTCYDEMRRLKRRPTTPLEPVNDEDDEEIESPYWMADDHNLTPEQALDQRELEGAIQHCLSGLPVDFRAVVIMVDVEGLDYQEVSDATGKPLGTVKSRLARARVKMRDCLQGFWELLPVSFRLKLEERA</sequence>
<dbReference type="InterPro" id="IPR014284">
    <property type="entry name" value="RNA_pol_sigma-70_dom"/>
</dbReference>
<dbReference type="InterPro" id="IPR036388">
    <property type="entry name" value="WH-like_DNA-bd_sf"/>
</dbReference>
<accession>A0A0S7BIC3</accession>
<keyword evidence="3" id="KW-0731">Sigma factor</keyword>
<dbReference type="GO" id="GO:0006352">
    <property type="term" value="P:DNA-templated transcription initiation"/>
    <property type="evidence" value="ECO:0007669"/>
    <property type="project" value="InterPro"/>
</dbReference>
<dbReference type="Gene3D" id="1.10.10.10">
    <property type="entry name" value="Winged helix-like DNA-binding domain superfamily/Winged helix DNA-binding domain"/>
    <property type="match status" value="1"/>
</dbReference>
<protein>
    <submittedName>
        <fullName evidence="8">RNA polymerase sigma factor, sigma-70 family</fullName>
    </submittedName>
</protein>
<dbReference type="RefSeq" id="WP_075074679.1">
    <property type="nucleotide sequence ID" value="NZ_DF967972.1"/>
</dbReference>
<keyword evidence="2" id="KW-0805">Transcription regulation</keyword>
<evidence type="ECO:0000313" key="8">
    <source>
        <dbReference type="EMBL" id="GAP15501.1"/>
    </source>
</evidence>
<evidence type="ECO:0000256" key="2">
    <source>
        <dbReference type="ARBA" id="ARBA00023015"/>
    </source>
</evidence>
<dbReference type="PANTHER" id="PTHR43133">
    <property type="entry name" value="RNA POLYMERASE ECF-TYPE SIGMA FACTO"/>
    <property type="match status" value="1"/>
</dbReference>
<dbReference type="InterPro" id="IPR013324">
    <property type="entry name" value="RNA_pol_sigma_r3/r4-like"/>
</dbReference>